<evidence type="ECO:0000313" key="4">
    <source>
        <dbReference type="EMBL" id="MBK5175442.1"/>
    </source>
</evidence>
<dbReference type="EMBL" id="JADRCP010000001">
    <property type="protein sequence ID" value="MBK5175442.1"/>
    <property type="molecule type" value="Genomic_DNA"/>
</dbReference>
<accession>A0A9D7FRE1</accession>
<dbReference type="GO" id="GO:0016020">
    <property type="term" value="C:membrane"/>
    <property type="evidence" value="ECO:0007669"/>
    <property type="project" value="TreeGrafter"/>
</dbReference>
<dbReference type="RefSeq" id="WP_228397313.1">
    <property type="nucleotide sequence ID" value="NZ_JADRCP010000001.1"/>
</dbReference>
<dbReference type="Pfam" id="PF01757">
    <property type="entry name" value="Acyl_transf_3"/>
    <property type="match status" value="1"/>
</dbReference>
<evidence type="ECO:0000313" key="5">
    <source>
        <dbReference type="Proteomes" id="UP000807542"/>
    </source>
</evidence>
<keyword evidence="1" id="KW-0472">Membrane</keyword>
<feature type="transmembrane region" description="Helical" evidence="1">
    <location>
        <begin position="55"/>
        <end position="78"/>
    </location>
</feature>
<feature type="transmembrane region" description="Helical" evidence="1">
    <location>
        <begin position="237"/>
        <end position="259"/>
    </location>
</feature>
<dbReference type="PANTHER" id="PTHR23028:SF131">
    <property type="entry name" value="BLR2367 PROTEIN"/>
    <property type="match status" value="1"/>
</dbReference>
<protein>
    <submittedName>
        <fullName evidence="4">Acyltransferase</fullName>
    </submittedName>
</protein>
<dbReference type="GO" id="GO:0016747">
    <property type="term" value="F:acyltransferase activity, transferring groups other than amino-acyl groups"/>
    <property type="evidence" value="ECO:0007669"/>
    <property type="project" value="InterPro"/>
</dbReference>
<proteinExistence type="predicted"/>
<feature type="transmembrane region" description="Helical" evidence="1">
    <location>
        <begin position="141"/>
        <end position="159"/>
    </location>
</feature>
<evidence type="ECO:0000313" key="3">
    <source>
        <dbReference type="EMBL" id="MBK5072133.1"/>
    </source>
</evidence>
<feature type="transmembrane region" description="Helical" evidence="1">
    <location>
        <begin position="99"/>
        <end position="121"/>
    </location>
</feature>
<evidence type="ECO:0000256" key="1">
    <source>
        <dbReference type="SAM" id="Phobius"/>
    </source>
</evidence>
<evidence type="ECO:0000313" key="6">
    <source>
        <dbReference type="Proteomes" id="UP001296969"/>
    </source>
</evidence>
<dbReference type="AlphaFoldDB" id="A0A9D7FRE1"/>
<feature type="domain" description="Acyltransferase 3" evidence="2">
    <location>
        <begin position="19"/>
        <end position="350"/>
    </location>
</feature>
<organism evidence="4 5">
    <name type="scientific">Limnobaculum xujianqingii</name>
    <dbReference type="NCBI Taxonomy" id="2738837"/>
    <lineage>
        <taxon>Bacteria</taxon>
        <taxon>Pseudomonadati</taxon>
        <taxon>Pseudomonadota</taxon>
        <taxon>Gammaproteobacteria</taxon>
        <taxon>Enterobacterales</taxon>
        <taxon>Budviciaceae</taxon>
        <taxon>Limnobaculum</taxon>
    </lineage>
</organism>
<feature type="transmembrane region" description="Helical" evidence="1">
    <location>
        <begin position="271"/>
        <end position="289"/>
    </location>
</feature>
<sequence length="369" mass="41956">MTLTALFQRFTPIEQSVSHQLDMLRGFSTAMVLFCHAYLLFLYPVWPAIMLPAYLFAHAWVMSLFALSGFLICKSACYNIQQNNQFSIRRYAFSRLNRIVPPFYFGCGALLLIYLISPWFFASGSRELAVISDTMSQAKMVLDAKSFTGVLLFVNGFLTETPASNFSFWSLPFEVWFYVLFGLILWPQNRIAIFTAILLLLALSLLNYAFLLYSLIWCGGAIAALLHNHQFQLKGRVLIAIFSLITLVLLLLAAIGLFMLPADIDKPKLLLALYGTLCGLGFGLLFYLMSFQRIRIRLPGYQLAKSSYTIYILHFPLLLFIYGIVQPYIYQNPFLLLAATLFISCAVMLVGLVIGRYVEKLKPFPQRSF</sequence>
<gene>
    <name evidence="4" type="ORF">I2492_03750</name>
    <name evidence="3" type="ORF">I2493_03750</name>
</gene>
<evidence type="ECO:0000259" key="2">
    <source>
        <dbReference type="Pfam" id="PF01757"/>
    </source>
</evidence>
<reference evidence="4 6" key="1">
    <citation type="submission" date="2020-11" db="EMBL/GenBank/DDBJ databases">
        <title>Insectihabitans protaetiae gen. nov. sp. nov. and Insectihabitans allomyrinae sp. nov., isolated from larvae of Protaetia brevitarsis seulensis and Allomyrina dichotoma, respectively.</title>
        <authorList>
            <person name="Lee S.D."/>
            <person name="Byeon Y.-S."/>
            <person name="Kim S.-M."/>
            <person name="Yang H.L."/>
            <person name="Kim I.S."/>
        </authorList>
    </citation>
    <scope>NUCLEOTIDE SEQUENCE</scope>
    <source>
        <strain evidence="4">CWB-B4</strain>
        <strain evidence="3 6">CWB-B43</strain>
    </source>
</reference>
<keyword evidence="4" id="KW-0012">Acyltransferase</keyword>
<dbReference type="EMBL" id="JADRCQ010000001">
    <property type="protein sequence ID" value="MBK5072133.1"/>
    <property type="molecule type" value="Genomic_DNA"/>
</dbReference>
<dbReference type="Proteomes" id="UP000807542">
    <property type="component" value="Unassembled WGS sequence"/>
</dbReference>
<feature type="transmembrane region" description="Helical" evidence="1">
    <location>
        <begin position="310"/>
        <end position="329"/>
    </location>
</feature>
<dbReference type="GO" id="GO:0000271">
    <property type="term" value="P:polysaccharide biosynthetic process"/>
    <property type="evidence" value="ECO:0007669"/>
    <property type="project" value="TreeGrafter"/>
</dbReference>
<dbReference type="InterPro" id="IPR050879">
    <property type="entry name" value="Acyltransferase_3"/>
</dbReference>
<keyword evidence="4" id="KW-0808">Transferase</keyword>
<keyword evidence="6" id="KW-1185">Reference proteome</keyword>
<keyword evidence="1" id="KW-0812">Transmembrane</keyword>
<dbReference type="PANTHER" id="PTHR23028">
    <property type="entry name" value="ACETYLTRANSFERASE"/>
    <property type="match status" value="1"/>
</dbReference>
<keyword evidence="1" id="KW-1133">Transmembrane helix</keyword>
<comment type="caution">
    <text evidence="4">The sequence shown here is derived from an EMBL/GenBank/DDBJ whole genome shotgun (WGS) entry which is preliminary data.</text>
</comment>
<dbReference type="InterPro" id="IPR002656">
    <property type="entry name" value="Acyl_transf_3_dom"/>
</dbReference>
<feature type="transmembrane region" description="Helical" evidence="1">
    <location>
        <begin position="335"/>
        <end position="358"/>
    </location>
</feature>
<feature type="transmembrane region" description="Helical" evidence="1">
    <location>
        <begin position="166"/>
        <end position="186"/>
    </location>
</feature>
<name>A0A9D7FRE1_9GAMM</name>
<feature type="transmembrane region" description="Helical" evidence="1">
    <location>
        <begin position="192"/>
        <end position="225"/>
    </location>
</feature>
<dbReference type="Proteomes" id="UP001296969">
    <property type="component" value="Unassembled WGS sequence"/>
</dbReference>
<feature type="transmembrane region" description="Helical" evidence="1">
    <location>
        <begin position="30"/>
        <end position="49"/>
    </location>
</feature>